<dbReference type="SUPFAM" id="SSF54427">
    <property type="entry name" value="NTF2-like"/>
    <property type="match status" value="1"/>
</dbReference>
<dbReference type="OrthoDB" id="5440at2759"/>
<evidence type="ECO:0000256" key="1">
    <source>
        <dbReference type="SAM" id="MobiDB-lite"/>
    </source>
</evidence>
<dbReference type="EMBL" id="MSFN02000005">
    <property type="protein sequence ID" value="PTU20129.1"/>
    <property type="molecule type" value="Genomic_DNA"/>
</dbReference>
<dbReference type="PANTHER" id="PTHR38436">
    <property type="entry name" value="POLYKETIDE CYCLASE SNOAL-LIKE DOMAIN"/>
    <property type="match status" value="1"/>
</dbReference>
<dbReference type="VEuPathDB" id="FungiDB:P175DRAFT_0533107"/>
<organism evidence="2 3">
    <name type="scientific">Aspergillus ochraceoroseus IBT 24754</name>
    <dbReference type="NCBI Taxonomy" id="1392256"/>
    <lineage>
        <taxon>Eukaryota</taxon>
        <taxon>Fungi</taxon>
        <taxon>Dikarya</taxon>
        <taxon>Ascomycota</taxon>
        <taxon>Pezizomycotina</taxon>
        <taxon>Eurotiomycetes</taxon>
        <taxon>Eurotiomycetidae</taxon>
        <taxon>Eurotiales</taxon>
        <taxon>Aspergillaceae</taxon>
        <taxon>Aspergillus</taxon>
        <taxon>Aspergillus subgen. Nidulantes</taxon>
    </lineage>
</organism>
<reference evidence="2 3" key="1">
    <citation type="journal article" date="2018" name="Proc. Natl. Acad. Sci. U.S.A.">
        <title>Linking secondary metabolites to gene clusters through genome sequencing of six diverse Aspergillus species.</title>
        <authorList>
            <person name="Kaerboelling I."/>
            <person name="Vesth T.C."/>
            <person name="Frisvad J.C."/>
            <person name="Nybo J.L."/>
            <person name="Theobald S."/>
            <person name="Kuo A."/>
            <person name="Bowyer P."/>
            <person name="Matsuda Y."/>
            <person name="Mondo S."/>
            <person name="Lyhne E.K."/>
            <person name="Kogle M.E."/>
            <person name="Clum A."/>
            <person name="Lipzen A."/>
            <person name="Salamov A."/>
            <person name="Ngan C.Y."/>
            <person name="Daum C."/>
            <person name="Chiniquy J."/>
            <person name="Barry K."/>
            <person name="LaButti K."/>
            <person name="Haridas S."/>
            <person name="Simmons B.A."/>
            <person name="Magnuson J.K."/>
            <person name="Mortensen U.H."/>
            <person name="Larsen T.O."/>
            <person name="Grigoriev I.V."/>
            <person name="Baker S.E."/>
            <person name="Andersen M.R."/>
        </authorList>
    </citation>
    <scope>NUCLEOTIDE SEQUENCE [LARGE SCALE GENOMIC DNA]</scope>
    <source>
        <strain evidence="2 3">IBT 24754</strain>
    </source>
</reference>
<dbReference type="PANTHER" id="PTHR38436:SF3">
    <property type="entry name" value="CARBOXYMETHYLENEBUTENOLIDASE-RELATED"/>
    <property type="match status" value="1"/>
</dbReference>
<feature type="region of interest" description="Disordered" evidence="1">
    <location>
        <begin position="1"/>
        <end position="33"/>
    </location>
</feature>
<feature type="compositionally biased region" description="Low complexity" evidence="1">
    <location>
        <begin position="11"/>
        <end position="20"/>
    </location>
</feature>
<evidence type="ECO:0000313" key="2">
    <source>
        <dbReference type="EMBL" id="PTU20129.1"/>
    </source>
</evidence>
<dbReference type="AlphaFoldDB" id="A0A2T5LV25"/>
<protein>
    <submittedName>
        <fullName evidence="2">Uncharacterized protein</fullName>
    </submittedName>
</protein>
<feature type="compositionally biased region" description="Basic residues" evidence="1">
    <location>
        <begin position="1"/>
        <end position="10"/>
    </location>
</feature>
<comment type="caution">
    <text evidence="2">The sequence shown here is derived from an EMBL/GenBank/DDBJ whole genome shotgun (WGS) entry which is preliminary data.</text>
</comment>
<dbReference type="RefSeq" id="XP_040751521.1">
    <property type="nucleotide sequence ID" value="XM_040900028.1"/>
</dbReference>
<proteinExistence type="predicted"/>
<dbReference type="InterPro" id="IPR032710">
    <property type="entry name" value="NTF2-like_dom_sf"/>
</dbReference>
<dbReference type="Gene3D" id="3.10.450.50">
    <property type="match status" value="1"/>
</dbReference>
<dbReference type="GO" id="GO:0030638">
    <property type="term" value="P:polyketide metabolic process"/>
    <property type="evidence" value="ECO:0007669"/>
    <property type="project" value="InterPro"/>
</dbReference>
<gene>
    <name evidence="2" type="ORF">P175DRAFT_0533107</name>
</gene>
<evidence type="ECO:0000313" key="3">
    <source>
        <dbReference type="Proteomes" id="UP000244073"/>
    </source>
</evidence>
<dbReference type="Proteomes" id="UP000244073">
    <property type="component" value="Unassembled WGS sequence"/>
</dbReference>
<dbReference type="GeneID" id="63816910"/>
<accession>A0A2T5LV25</accession>
<sequence length="429" mass="48018">MDKLFGRLRKSSFGSSSSSSPRPKETAPPRRLYITSNTPRCDHALLGRLQTEGFSVEYLPFLFASKDDERDRKELEKLIREREDDLEPGERYAILAYNRPAYLLLLSHHQASTTNPFPLLGAFVAFYPLPLQSAASATSSVYETLPLLPIQIHLAGYQSHALWDPSAEPPSRKRHRCHLFFYPESEPGFAEPTSEAYDPMSARLAWSRALDCLKRGFGWPAGNWKIPEPEVVWEEYWRKIFDSSRSKEARTREEMENHADRMLDMIYNGAGNLEAAQKAVVNCVAAPVGGSTPAKIAAFYTSQFMPVGPPSQNIRLLSRTAGVDRVVDELLLSFDHTEEIPWLLPRVPPTGRSVRIPLVMTASFCAGKIARHNIYWDQASVLVQVGLLDPALIPSGFQATGPNHEGRESVERLPVVGGEAVERTFDPLT</sequence>
<name>A0A2T5LV25_9EURO</name>
<dbReference type="InterPro" id="IPR009959">
    <property type="entry name" value="Cyclase_SnoaL-like"/>
</dbReference>